<evidence type="ECO:0000259" key="1">
    <source>
        <dbReference type="Pfam" id="PF10137"/>
    </source>
</evidence>
<dbReference type="InterPro" id="IPR019302">
    <property type="entry name" value="CAP12/PCTIR_TIR_dom"/>
</dbReference>
<name>A0ABQ1PIP4_9MICC</name>
<sequence>MTSMQPARLFIGSSAEGREVAHNLQAVLEERGICQVVVWDQGVFDPSSYPLDALLGVARRSDFAVLVASPDDVTESRGDTSASIRDNVILEFGLFMGALGRERTYLLATGSAKLPTDALGLTRLPYHPRPDGNVQAAVNTAALQIGRQVGSLGRREAEAVVGAGPHLAGDALATEIALLRANAQAQGWSVKTDSATTLRLRSPQGRLYTLTKGKTEATRVDLRRFARELRAAGVRVNNAVRRPVEESPY</sequence>
<dbReference type="Pfam" id="PF10137">
    <property type="entry name" value="CAP12-PCTIR_TIR"/>
    <property type="match status" value="1"/>
</dbReference>
<dbReference type="Proteomes" id="UP000597761">
    <property type="component" value="Unassembled WGS sequence"/>
</dbReference>
<evidence type="ECO:0000313" key="3">
    <source>
        <dbReference type="Proteomes" id="UP000597761"/>
    </source>
</evidence>
<comment type="caution">
    <text evidence="2">The sequence shown here is derived from an EMBL/GenBank/DDBJ whole genome shotgun (WGS) entry which is preliminary data.</text>
</comment>
<accession>A0ABQ1PIP4</accession>
<feature type="domain" description="CD-NTase-associated protein 12/Pycsar effector protein TIR" evidence="1">
    <location>
        <begin position="8"/>
        <end position="126"/>
    </location>
</feature>
<gene>
    <name evidence="2" type="ORF">GCM10011512_26090</name>
</gene>
<keyword evidence="3" id="KW-1185">Reference proteome</keyword>
<organism evidence="2 3">
    <name type="scientific">Tersicoccus solisilvae</name>
    <dbReference type="NCBI Taxonomy" id="1882339"/>
    <lineage>
        <taxon>Bacteria</taxon>
        <taxon>Bacillati</taxon>
        <taxon>Actinomycetota</taxon>
        <taxon>Actinomycetes</taxon>
        <taxon>Micrococcales</taxon>
        <taxon>Micrococcaceae</taxon>
        <taxon>Tersicoccus</taxon>
    </lineage>
</organism>
<protein>
    <recommendedName>
        <fullName evidence="1">CD-NTase-associated protein 12/Pycsar effector protein TIR domain-containing protein</fullName>
    </recommendedName>
</protein>
<proteinExistence type="predicted"/>
<reference evidence="3" key="1">
    <citation type="journal article" date="2019" name="Int. J. Syst. Evol. Microbiol.">
        <title>The Global Catalogue of Microorganisms (GCM) 10K type strain sequencing project: providing services to taxonomists for standard genome sequencing and annotation.</title>
        <authorList>
            <consortium name="The Broad Institute Genomics Platform"/>
            <consortium name="The Broad Institute Genome Sequencing Center for Infectious Disease"/>
            <person name="Wu L."/>
            <person name="Ma J."/>
        </authorList>
    </citation>
    <scope>NUCLEOTIDE SEQUENCE [LARGE SCALE GENOMIC DNA]</scope>
    <source>
        <strain evidence="3">CGMCC 1.15480</strain>
    </source>
</reference>
<evidence type="ECO:0000313" key="2">
    <source>
        <dbReference type="EMBL" id="GGC97925.1"/>
    </source>
</evidence>
<dbReference type="EMBL" id="BMJI01000020">
    <property type="protein sequence ID" value="GGC97925.1"/>
    <property type="molecule type" value="Genomic_DNA"/>
</dbReference>